<organism evidence="3 4">
    <name type="scientific">Stagnihabitans tardus</name>
    <dbReference type="NCBI Taxonomy" id="2699202"/>
    <lineage>
        <taxon>Bacteria</taxon>
        <taxon>Pseudomonadati</taxon>
        <taxon>Pseudomonadota</taxon>
        <taxon>Alphaproteobacteria</taxon>
        <taxon>Rhodobacterales</taxon>
        <taxon>Paracoccaceae</taxon>
        <taxon>Stagnihabitans</taxon>
    </lineage>
</organism>
<dbReference type="InterPro" id="IPR000160">
    <property type="entry name" value="GGDEF_dom"/>
</dbReference>
<evidence type="ECO:0000256" key="1">
    <source>
        <dbReference type="SAM" id="MobiDB-lite"/>
    </source>
</evidence>
<feature type="region of interest" description="Disordered" evidence="1">
    <location>
        <begin position="324"/>
        <end position="352"/>
    </location>
</feature>
<dbReference type="Proteomes" id="UP001193501">
    <property type="component" value="Unassembled WGS sequence"/>
</dbReference>
<evidence type="ECO:0000313" key="3">
    <source>
        <dbReference type="EMBL" id="NBZ87698.1"/>
    </source>
</evidence>
<dbReference type="Gene3D" id="3.30.450.260">
    <property type="entry name" value="Haem NO binding associated domain"/>
    <property type="match status" value="1"/>
</dbReference>
<dbReference type="PROSITE" id="PS50887">
    <property type="entry name" value="GGDEF"/>
    <property type="match status" value="1"/>
</dbReference>
<sequence length="352" mass="38368">MNKPLSRAILPLTTEALDHLMPLNLRLDSGGRIMALGPTLARLLPQPVVGRSFFTLFDLRRSSALTGVEDLMSHSGLRLRLTLRPEFRSPGLRPIPFRGMAIPLADRSGLVVNLSFGLGVVDAIRQYGLTDNDFAPTDLALEMMYLVEANTAAMDALRGSAMRLQGDKQMAEAQAMTDTLTGLRNRRALAQALERLSRGTAPFGLMHIDLDFFKEVNDTMGHAAGDHVLRRVAELLMQETRAEDTVARVGGDEFVAVFPDLVDPGRLDAIARRVIEVLSRPIPFEGKTCRISASIGITTSTAYHVTDITQMEQDADEALYASKRAGRGRATFHPGAAQAAQPSAPERRSPQG</sequence>
<dbReference type="SUPFAM" id="SSF55073">
    <property type="entry name" value="Nucleotide cyclase"/>
    <property type="match status" value="1"/>
</dbReference>
<proteinExistence type="predicted"/>
<feature type="domain" description="GGDEF" evidence="2">
    <location>
        <begin position="201"/>
        <end position="335"/>
    </location>
</feature>
<evidence type="ECO:0000313" key="4">
    <source>
        <dbReference type="Proteomes" id="UP001193501"/>
    </source>
</evidence>
<comment type="caution">
    <text evidence="3">The sequence shown here is derived from an EMBL/GenBank/DDBJ whole genome shotgun (WGS) entry which is preliminary data.</text>
</comment>
<dbReference type="SMART" id="SM00267">
    <property type="entry name" value="GGDEF"/>
    <property type="match status" value="1"/>
</dbReference>
<evidence type="ECO:0000259" key="2">
    <source>
        <dbReference type="PROSITE" id="PS50887"/>
    </source>
</evidence>
<dbReference type="NCBIfam" id="TIGR00254">
    <property type="entry name" value="GGDEF"/>
    <property type="match status" value="1"/>
</dbReference>
<dbReference type="AlphaFoldDB" id="A0AAE4YAF4"/>
<dbReference type="PANTHER" id="PTHR46663">
    <property type="entry name" value="DIGUANYLATE CYCLASE DGCT-RELATED"/>
    <property type="match status" value="1"/>
</dbReference>
<dbReference type="Pfam" id="PF00990">
    <property type="entry name" value="GGDEF"/>
    <property type="match status" value="1"/>
</dbReference>
<dbReference type="InterPro" id="IPR029787">
    <property type="entry name" value="Nucleotide_cyclase"/>
</dbReference>
<dbReference type="PANTHER" id="PTHR46663:SF2">
    <property type="entry name" value="GGDEF DOMAIN-CONTAINING PROTEIN"/>
    <property type="match status" value="1"/>
</dbReference>
<keyword evidence="4" id="KW-1185">Reference proteome</keyword>
<name>A0AAE4YAF4_9RHOB</name>
<dbReference type="RefSeq" id="WP_168774512.1">
    <property type="nucleotide sequence ID" value="NZ_JAABNR010000007.1"/>
</dbReference>
<reference evidence="3" key="1">
    <citation type="submission" date="2020-01" db="EMBL/GenBank/DDBJ databases">
        <authorList>
            <person name="Chen W.-M."/>
        </authorList>
    </citation>
    <scope>NUCLEOTIDE SEQUENCE</scope>
    <source>
        <strain evidence="3">CYK-10</strain>
    </source>
</reference>
<protein>
    <submittedName>
        <fullName evidence="3">Diguanylate cyclase</fullName>
    </submittedName>
</protein>
<dbReference type="InterPro" id="IPR043128">
    <property type="entry name" value="Rev_trsase/Diguanyl_cyclase"/>
</dbReference>
<gene>
    <name evidence="3" type="ORF">GV832_08915</name>
</gene>
<dbReference type="CDD" id="cd01949">
    <property type="entry name" value="GGDEF"/>
    <property type="match status" value="1"/>
</dbReference>
<accession>A0AAE4YAF4</accession>
<dbReference type="InterPro" id="IPR042463">
    <property type="entry name" value="HNOB_dom_associated_sf"/>
</dbReference>
<dbReference type="InterPro" id="IPR052163">
    <property type="entry name" value="DGC-Regulatory_Protein"/>
</dbReference>
<dbReference type="Gene3D" id="3.30.70.270">
    <property type="match status" value="1"/>
</dbReference>
<dbReference type="EMBL" id="JAABNR010000007">
    <property type="protein sequence ID" value="NBZ87698.1"/>
    <property type="molecule type" value="Genomic_DNA"/>
</dbReference>